<evidence type="ECO:0000256" key="4">
    <source>
        <dbReference type="ARBA" id="ARBA00022963"/>
    </source>
</evidence>
<feature type="domain" description="Partial AB-hydrolase lipase" evidence="8">
    <location>
        <begin position="865"/>
        <end position="920"/>
    </location>
</feature>
<dbReference type="InterPro" id="IPR029058">
    <property type="entry name" value="AB_hydrolase_fold"/>
</dbReference>
<comment type="similarity">
    <text evidence="1">Belongs to the AB hydrolase superfamily. Lipase family.</text>
</comment>
<evidence type="ECO:0000313" key="9">
    <source>
        <dbReference type="EMBL" id="OXU23411.1"/>
    </source>
</evidence>
<organism evidence="9 10">
    <name type="scientific">Trichomalopsis sarcophagae</name>
    <dbReference type="NCBI Taxonomy" id="543379"/>
    <lineage>
        <taxon>Eukaryota</taxon>
        <taxon>Metazoa</taxon>
        <taxon>Ecdysozoa</taxon>
        <taxon>Arthropoda</taxon>
        <taxon>Hexapoda</taxon>
        <taxon>Insecta</taxon>
        <taxon>Pterygota</taxon>
        <taxon>Neoptera</taxon>
        <taxon>Endopterygota</taxon>
        <taxon>Hymenoptera</taxon>
        <taxon>Apocrita</taxon>
        <taxon>Proctotrupomorpha</taxon>
        <taxon>Chalcidoidea</taxon>
        <taxon>Pteromalidae</taxon>
        <taxon>Pteromalinae</taxon>
        <taxon>Trichomalopsis</taxon>
    </lineage>
</organism>
<dbReference type="AlphaFoldDB" id="A0A232EYH4"/>
<keyword evidence="3" id="KW-0378">Hydrolase</keyword>
<feature type="signal peptide" evidence="7">
    <location>
        <begin position="1"/>
        <end position="23"/>
    </location>
</feature>
<evidence type="ECO:0000256" key="2">
    <source>
        <dbReference type="ARBA" id="ARBA00022729"/>
    </source>
</evidence>
<dbReference type="GO" id="GO:0016787">
    <property type="term" value="F:hydrolase activity"/>
    <property type="evidence" value="ECO:0007669"/>
    <property type="project" value="UniProtKB-KW"/>
</dbReference>
<dbReference type="Proteomes" id="UP000215335">
    <property type="component" value="Unassembled WGS sequence"/>
</dbReference>
<feature type="domain" description="Partial AB-hydrolase lipase" evidence="8">
    <location>
        <begin position="461"/>
        <end position="517"/>
    </location>
</feature>
<evidence type="ECO:0000256" key="7">
    <source>
        <dbReference type="SAM" id="SignalP"/>
    </source>
</evidence>
<evidence type="ECO:0000256" key="1">
    <source>
        <dbReference type="ARBA" id="ARBA00010701"/>
    </source>
</evidence>
<keyword evidence="5" id="KW-0443">Lipid metabolism</keyword>
<keyword evidence="10" id="KW-1185">Reference proteome</keyword>
<evidence type="ECO:0000259" key="8">
    <source>
        <dbReference type="Pfam" id="PF04083"/>
    </source>
</evidence>
<evidence type="ECO:0000256" key="5">
    <source>
        <dbReference type="ARBA" id="ARBA00023098"/>
    </source>
</evidence>
<dbReference type="FunFam" id="3.40.50.1820:FF:000021">
    <property type="entry name" value="Lipase"/>
    <property type="match status" value="3"/>
</dbReference>
<protein>
    <recommendedName>
        <fullName evidence="8">Partial AB-hydrolase lipase domain-containing protein</fullName>
    </recommendedName>
</protein>
<dbReference type="EMBL" id="NNAY01001620">
    <property type="protein sequence ID" value="OXU23411.1"/>
    <property type="molecule type" value="Genomic_DNA"/>
</dbReference>
<accession>A0A232EYH4</accession>
<comment type="caution">
    <text evidence="9">The sequence shown here is derived from an EMBL/GenBank/DDBJ whole genome shotgun (WGS) entry which is preliminary data.</text>
</comment>
<evidence type="ECO:0000256" key="6">
    <source>
        <dbReference type="ARBA" id="ARBA00023180"/>
    </source>
</evidence>
<dbReference type="PANTHER" id="PTHR11005">
    <property type="entry name" value="LYSOSOMAL ACID LIPASE-RELATED"/>
    <property type="match status" value="1"/>
</dbReference>
<keyword evidence="2 7" id="KW-0732">Signal</keyword>
<evidence type="ECO:0000313" key="10">
    <source>
        <dbReference type="Proteomes" id="UP000215335"/>
    </source>
</evidence>
<dbReference type="STRING" id="543379.A0A232EYH4"/>
<feature type="chain" id="PRO_5012895598" description="Partial AB-hydrolase lipase domain-containing protein" evidence="7">
    <location>
        <begin position="24"/>
        <end position="1234"/>
    </location>
</feature>
<reference evidence="9 10" key="1">
    <citation type="journal article" date="2017" name="Curr. Biol.">
        <title>The Evolution of Venom by Co-option of Single-Copy Genes.</title>
        <authorList>
            <person name="Martinson E.O."/>
            <person name="Mrinalini"/>
            <person name="Kelkar Y.D."/>
            <person name="Chang C.H."/>
            <person name="Werren J.H."/>
        </authorList>
    </citation>
    <scope>NUCLEOTIDE SEQUENCE [LARGE SCALE GENOMIC DNA]</scope>
    <source>
        <strain evidence="9 10">Alberta</strain>
        <tissue evidence="9">Whole body</tissue>
    </source>
</reference>
<dbReference type="Pfam" id="PF04083">
    <property type="entry name" value="Abhydro_lipase"/>
    <property type="match status" value="3"/>
</dbReference>
<dbReference type="SUPFAM" id="SSF53474">
    <property type="entry name" value="alpha/beta-Hydrolases"/>
    <property type="match status" value="3"/>
</dbReference>
<name>A0A232EYH4_9HYME</name>
<dbReference type="Gene3D" id="3.40.50.1820">
    <property type="entry name" value="alpha/beta hydrolase"/>
    <property type="match status" value="3"/>
</dbReference>
<evidence type="ECO:0000256" key="3">
    <source>
        <dbReference type="ARBA" id="ARBA00022801"/>
    </source>
</evidence>
<keyword evidence="4" id="KW-0442">Lipid degradation</keyword>
<sequence length="1234" mass="138623">MCYKIMILVIYLVLIISPLGSKSQVLTTFLRPLSLMLNRNGANVTQPYDTKPLILNFIGLVTRHGYPAEEHQVTTEDGYKLRIHRIPGSPKSFPAAGKPVVFLQHGLFSSSDIFVLHGPNRDLPFLLADNGYDVWIGNSRGNTYSRAHVRLFPDKDPEFWYFSFQEIALYDASATIDFILYSTREKSLVFIGYSVGATVGLALLSTKPEYNNKVRLFVSLGPTTYWRRPKGVVRWLRTHGAGIKRAFVRAGRNEIFPQQAVGSFFDTMCGDKSPFSSLCGLIVERVVTIDSKVMNKTELAYVFSHFPAGASTRTLFHCYQNLVSGKFQMYDYGEEENLKIYGQRAAPVFDLGHVTAPTVLIYGRADIIATPEDTKELARNLPNVVLVDGVPSEKFNHLDFLLSANAKSLLYDRIIEIVQHVLIGCGCGQSRIGFLDFIRPLSIRREKDPNGKLPVLDFIGLVTRHGYPAEEHQVTTTDGYRLGLHRIPGSPKSPPGPGKLVVLIHHGILCSSDDFVLAGPDRDLGYILADAGYDVWFANVRGNTYSRSHVRLSPDHDPEFWKFSMHEMALYDTSRTIDYILGQTGQQSLIIVAHSMGTSISMILLSTRPEYNAKVRLAVFMGSVGFWKRPRNVMQFLKDYAKFLLSLARVLRLREFLPQTLATGELMSGSCRDGSPFQHLCISMTEYLSGYDPDLLDTKLLAEAYNYFPAGVSAQTLSHFHQNIKAGRMQMYDYGLVGNVQRYGQTTPPVYSLENIDIPVVLIYGNGDVIASPEDSLDLGTRLRFSRVEMVPHDRFSHFDFMWAKDIKRLLQDRVMQIIETADKYGSYSSRIGFLDYVRPLSIRREEDPNGAMGKLPVLDFLGLVTRHGYPAEQHQVITTDGYRLRLHRVPGSPKSPPGPGKPVVLIHHGILASSDAWILAGPDRDLVYILADAGYDVWLANARGNTYSRSHVHLSPDHDPEFWKFSMHEIALYDASRAIDFILERTSQQSLIIAAHSMGTTVTMILLSSRPEYNAKIRLAIFMGGVGSWKHPRNFIKLIKENGQLVQSVIRALQIMEFLPQTLATGELLNATCRDGSPFQHLCTSLTQFFVGYDPDLLDTKLLAEAYSYLPAGVSAQTLTHNYQNIKAGKLQMYDHGPVGNVEHYGQNTPPLYNLENIVIPVVLIYGNGDTIASPEDSLDLANRLRYARAEMVPHDGFNHFDFLWAKDIKRLLQDRIMQLIESAEKYGSFSVL</sequence>
<proteinExistence type="inferred from homology"/>
<dbReference type="InterPro" id="IPR006693">
    <property type="entry name" value="AB_hydrolase_lipase"/>
</dbReference>
<feature type="domain" description="Partial AB-hydrolase lipase" evidence="8">
    <location>
        <begin position="60"/>
        <end position="117"/>
    </location>
</feature>
<gene>
    <name evidence="9" type="ORF">TSAR_002181</name>
</gene>
<keyword evidence="6" id="KW-0325">Glycoprotein</keyword>
<dbReference type="GO" id="GO:0016042">
    <property type="term" value="P:lipid catabolic process"/>
    <property type="evidence" value="ECO:0007669"/>
    <property type="project" value="UniProtKB-KW"/>
</dbReference>